<name>A0A9N9VIV7_9HYPO</name>
<evidence type="ECO:0000256" key="2">
    <source>
        <dbReference type="SAM" id="Phobius"/>
    </source>
</evidence>
<keyword evidence="4" id="KW-1185">Reference proteome</keyword>
<feature type="region of interest" description="Disordered" evidence="1">
    <location>
        <begin position="1"/>
        <end position="29"/>
    </location>
</feature>
<keyword evidence="2" id="KW-0812">Transmembrane</keyword>
<keyword evidence="2" id="KW-0472">Membrane</keyword>
<feature type="compositionally biased region" description="Basic and acidic residues" evidence="1">
    <location>
        <begin position="89"/>
        <end position="100"/>
    </location>
</feature>
<comment type="caution">
    <text evidence="3">The sequence shown here is derived from an EMBL/GenBank/DDBJ whole genome shotgun (WGS) entry which is preliminary data.</text>
</comment>
<protein>
    <submittedName>
        <fullName evidence="3">Uncharacterized protein</fullName>
    </submittedName>
</protein>
<proteinExistence type="predicted"/>
<keyword evidence="2" id="KW-1133">Transmembrane helix</keyword>
<evidence type="ECO:0000313" key="3">
    <source>
        <dbReference type="EMBL" id="CAH0025923.1"/>
    </source>
</evidence>
<evidence type="ECO:0000313" key="4">
    <source>
        <dbReference type="Proteomes" id="UP000696573"/>
    </source>
</evidence>
<dbReference type="EMBL" id="CABFNQ020000716">
    <property type="protein sequence ID" value="CAH0025923.1"/>
    <property type="molecule type" value="Genomic_DNA"/>
</dbReference>
<reference evidence="3" key="1">
    <citation type="submission" date="2021-10" db="EMBL/GenBank/DDBJ databases">
        <authorList>
            <person name="Piombo E."/>
        </authorList>
    </citation>
    <scope>NUCLEOTIDE SEQUENCE</scope>
</reference>
<gene>
    <name evidence="3" type="ORF">CRHIZ90672A_00016411</name>
</gene>
<sequence>MPPPPPPLLDPVRDGPPRHPLADEVHRDPQRLRVPVPRLVVEEEHVLRLHVPHLGPRVDLRPAVEGVEGPALPALGSQRKVEQLEQVAGERGRRGARGDGELGAVGGPQVREGVEDGGDVGVECEGLAEAVCGGGGVLGGGWLEGRGDVAVDPEGPEGVVEVEDDELWEGQGRVAEGRGEGFEGCGEGGRGRSWCGGAGEAPGHREGGLSVLCVEMMLVGLFIGEMIWFVFVWWGFRGTIATRWGISDWRLGLWQGC</sequence>
<accession>A0A9N9VIV7</accession>
<feature type="compositionally biased region" description="Basic and acidic residues" evidence="1">
    <location>
        <begin position="11"/>
        <end position="29"/>
    </location>
</feature>
<feature type="transmembrane region" description="Helical" evidence="2">
    <location>
        <begin position="216"/>
        <end position="236"/>
    </location>
</feature>
<feature type="region of interest" description="Disordered" evidence="1">
    <location>
        <begin position="89"/>
        <end position="112"/>
    </location>
</feature>
<dbReference type="Proteomes" id="UP000696573">
    <property type="component" value="Unassembled WGS sequence"/>
</dbReference>
<dbReference type="AlphaFoldDB" id="A0A9N9VIV7"/>
<organism evidence="3 4">
    <name type="scientific">Clonostachys rhizophaga</name>
    <dbReference type="NCBI Taxonomy" id="160324"/>
    <lineage>
        <taxon>Eukaryota</taxon>
        <taxon>Fungi</taxon>
        <taxon>Dikarya</taxon>
        <taxon>Ascomycota</taxon>
        <taxon>Pezizomycotina</taxon>
        <taxon>Sordariomycetes</taxon>
        <taxon>Hypocreomycetidae</taxon>
        <taxon>Hypocreales</taxon>
        <taxon>Bionectriaceae</taxon>
        <taxon>Clonostachys</taxon>
    </lineage>
</organism>
<evidence type="ECO:0000256" key="1">
    <source>
        <dbReference type="SAM" id="MobiDB-lite"/>
    </source>
</evidence>